<feature type="compositionally biased region" description="Basic and acidic residues" evidence="1">
    <location>
        <begin position="99"/>
        <end position="111"/>
    </location>
</feature>
<dbReference type="EMBL" id="KV419473">
    <property type="protein sequence ID" value="KZS86698.1"/>
    <property type="molecule type" value="Genomic_DNA"/>
</dbReference>
<dbReference type="AlphaFoldDB" id="A0A164MGU1"/>
<dbReference type="InterPro" id="IPR041078">
    <property type="entry name" value="Plavaka"/>
</dbReference>
<reference evidence="2 3" key="1">
    <citation type="journal article" date="2016" name="Mol. Biol. Evol.">
        <title>Comparative Genomics of Early-Diverging Mushroom-Forming Fungi Provides Insights into the Origins of Lignocellulose Decay Capabilities.</title>
        <authorList>
            <person name="Nagy L.G."/>
            <person name="Riley R."/>
            <person name="Tritt A."/>
            <person name="Adam C."/>
            <person name="Daum C."/>
            <person name="Floudas D."/>
            <person name="Sun H."/>
            <person name="Yadav J.S."/>
            <person name="Pangilinan J."/>
            <person name="Larsson K.H."/>
            <person name="Matsuura K."/>
            <person name="Barry K."/>
            <person name="Labutti K."/>
            <person name="Kuo R."/>
            <person name="Ohm R.A."/>
            <person name="Bhattacharya S.S."/>
            <person name="Shirouzu T."/>
            <person name="Yoshinaga Y."/>
            <person name="Martin F.M."/>
            <person name="Grigoriev I.V."/>
            <person name="Hibbett D.S."/>
        </authorList>
    </citation>
    <scope>NUCLEOTIDE SEQUENCE [LARGE SCALE GENOMIC DNA]</scope>
    <source>
        <strain evidence="2 3">HHB9708</strain>
    </source>
</reference>
<keyword evidence="3" id="KW-1185">Reference proteome</keyword>
<gene>
    <name evidence="2" type="ORF">SISNIDRAFT_491723</name>
</gene>
<feature type="compositionally biased region" description="Acidic residues" evidence="1">
    <location>
        <begin position="136"/>
        <end position="148"/>
    </location>
</feature>
<name>A0A164MGU1_9AGAM</name>
<evidence type="ECO:0000313" key="3">
    <source>
        <dbReference type="Proteomes" id="UP000076722"/>
    </source>
</evidence>
<protein>
    <submittedName>
        <fullName evidence="2">Uncharacterized protein</fullName>
    </submittedName>
</protein>
<dbReference type="Pfam" id="PF18759">
    <property type="entry name" value="Plavaka"/>
    <property type="match status" value="1"/>
</dbReference>
<feature type="region of interest" description="Disordered" evidence="1">
    <location>
        <begin position="61"/>
        <end position="148"/>
    </location>
</feature>
<proteinExistence type="predicted"/>
<evidence type="ECO:0000313" key="2">
    <source>
        <dbReference type="EMBL" id="KZS86698.1"/>
    </source>
</evidence>
<dbReference type="Proteomes" id="UP000076722">
    <property type="component" value="Unassembled WGS sequence"/>
</dbReference>
<feature type="compositionally biased region" description="Basic and acidic residues" evidence="1">
    <location>
        <begin position="13"/>
        <end position="34"/>
    </location>
</feature>
<sequence length="731" mass="84185">MAHTTNKKQGVWQRDETIDSGEGHGYESRDDHPCQLELRCPPEVPNTPVLLKLDFLLLTQPRPSHSGPGQSSDATLFWPNPAQPDPSKHYPRSTTTAHEPPHHAVRDHDVPMDDPPCLPSADDYPNQNPRYHPATVEDEPDGPQDPEDEFVERFPLEYRAGFPLRSCPSIYEAHRQRLEARDAKVQFIQFKPGSERFSNRTLASLLEAENKEIWSPFESEGHWGLAKWLVTSGVSQNKIDSFLKLPAVQDMKFPFSSAHSLNKTIDTLPRGPQWKTSDIRIHGDRLTDDGVPEVETVELYFRNILECIQDIVGDPALKDDMNFAPCRLWSDETKTQRFYSEMWTGDWWWETQMRLPQRSTVVPIIFATDKTNLSLFSGDKVAWPVYMTIGNLNKSTRRKVSQRAWRLVGYLPVAKLECFATQEGRRVGGWELYHECMRQICEPLYSLGPESNGVEMACSDNKARRIYPFVAVFTVDHPERCLIACCKENHCPECEVDPKKREDPTPSKPRSRSSIEILDAFIQNPLSDTTELDRLGIRSIKNPFWRDLPVFHVYKAFPPDLLHQLHKGIFHSHLVPWICEILGDEEVDARFKCIPKHSTLRHFTKGISTVSQWTGRESKEMEKVIVSVLGGERTELVVCARALLDFIYYSSFTQHSTETLELMQSSLDVFHDNKDVFIELGVREHFNFPKFHALIHFVEHVKRWGSLDGYNTETSERLHIDFAKVLYRRSN</sequence>
<dbReference type="STRING" id="1314777.A0A164MGU1"/>
<dbReference type="OrthoDB" id="2418900at2759"/>
<feature type="compositionally biased region" description="Polar residues" evidence="1">
    <location>
        <begin position="61"/>
        <end position="74"/>
    </location>
</feature>
<evidence type="ECO:0000256" key="1">
    <source>
        <dbReference type="SAM" id="MobiDB-lite"/>
    </source>
</evidence>
<accession>A0A164MGU1</accession>
<organism evidence="2 3">
    <name type="scientific">Sistotremastrum niveocremeum HHB9708</name>
    <dbReference type="NCBI Taxonomy" id="1314777"/>
    <lineage>
        <taxon>Eukaryota</taxon>
        <taxon>Fungi</taxon>
        <taxon>Dikarya</taxon>
        <taxon>Basidiomycota</taxon>
        <taxon>Agaricomycotina</taxon>
        <taxon>Agaricomycetes</taxon>
        <taxon>Sistotremastrales</taxon>
        <taxon>Sistotremastraceae</taxon>
        <taxon>Sertulicium</taxon>
        <taxon>Sertulicium niveocremeum</taxon>
    </lineage>
</organism>
<feature type="region of interest" description="Disordered" evidence="1">
    <location>
        <begin position="1"/>
        <end position="45"/>
    </location>
</feature>